<dbReference type="PANTHER" id="PTHR30118">
    <property type="entry name" value="HTH-TYPE TRANSCRIPTIONAL REGULATOR LEUO-RELATED"/>
    <property type="match status" value="1"/>
</dbReference>
<dbReference type="InterPro" id="IPR005119">
    <property type="entry name" value="LysR_subst-bd"/>
</dbReference>
<organism evidence="6 7">
    <name type="scientific">Streptomyces lydicus</name>
    <dbReference type="NCBI Taxonomy" id="47763"/>
    <lineage>
        <taxon>Bacteria</taxon>
        <taxon>Bacillati</taxon>
        <taxon>Actinomycetota</taxon>
        <taxon>Actinomycetes</taxon>
        <taxon>Kitasatosporales</taxon>
        <taxon>Streptomycetaceae</taxon>
        <taxon>Streptomyces</taxon>
    </lineage>
</organism>
<keyword evidence="3" id="KW-0238">DNA-binding</keyword>
<dbReference type="PANTHER" id="PTHR30118:SF15">
    <property type="entry name" value="TRANSCRIPTIONAL REGULATORY PROTEIN"/>
    <property type="match status" value="1"/>
</dbReference>
<dbReference type="InterPro" id="IPR036390">
    <property type="entry name" value="WH_DNA-bd_sf"/>
</dbReference>
<evidence type="ECO:0000256" key="2">
    <source>
        <dbReference type="ARBA" id="ARBA00023015"/>
    </source>
</evidence>
<dbReference type="GO" id="GO:0003700">
    <property type="term" value="F:DNA-binding transcription factor activity"/>
    <property type="evidence" value="ECO:0007669"/>
    <property type="project" value="InterPro"/>
</dbReference>
<dbReference type="CDD" id="cd08460">
    <property type="entry name" value="PBP2_DntR_like_1"/>
    <property type="match status" value="1"/>
</dbReference>
<evidence type="ECO:0000259" key="5">
    <source>
        <dbReference type="PROSITE" id="PS50931"/>
    </source>
</evidence>
<dbReference type="Gene3D" id="1.10.10.10">
    <property type="entry name" value="Winged helix-like DNA-binding domain superfamily/Winged helix DNA-binding domain"/>
    <property type="match status" value="1"/>
</dbReference>
<comment type="similarity">
    <text evidence="1">Belongs to the LysR transcriptional regulatory family.</text>
</comment>
<accession>A0A3S9YKU1</accession>
<dbReference type="AlphaFoldDB" id="A0A3S9YKU1"/>
<evidence type="ECO:0000256" key="3">
    <source>
        <dbReference type="ARBA" id="ARBA00023125"/>
    </source>
</evidence>
<dbReference type="Pfam" id="PF00126">
    <property type="entry name" value="HTH_1"/>
    <property type="match status" value="1"/>
</dbReference>
<dbReference type="InterPro" id="IPR050389">
    <property type="entry name" value="LysR-type_TF"/>
</dbReference>
<protein>
    <submittedName>
        <fullName evidence="6">LysR family transcriptional regulator</fullName>
    </submittedName>
</protein>
<name>A0A3S9YKU1_9ACTN</name>
<dbReference type="InterPro" id="IPR000847">
    <property type="entry name" value="LysR_HTH_N"/>
</dbReference>
<evidence type="ECO:0000256" key="4">
    <source>
        <dbReference type="ARBA" id="ARBA00023163"/>
    </source>
</evidence>
<dbReference type="SUPFAM" id="SSF53850">
    <property type="entry name" value="Periplasmic binding protein-like II"/>
    <property type="match status" value="1"/>
</dbReference>
<dbReference type="Pfam" id="PF03466">
    <property type="entry name" value="LysR_substrate"/>
    <property type="match status" value="1"/>
</dbReference>
<dbReference type="Gene3D" id="3.40.190.10">
    <property type="entry name" value="Periplasmic binding protein-like II"/>
    <property type="match status" value="2"/>
</dbReference>
<evidence type="ECO:0000256" key="1">
    <source>
        <dbReference type="ARBA" id="ARBA00009437"/>
    </source>
</evidence>
<proteinExistence type="inferred from homology"/>
<evidence type="ECO:0000313" key="6">
    <source>
        <dbReference type="EMBL" id="AZS75693.1"/>
    </source>
</evidence>
<dbReference type="Proteomes" id="UP000275579">
    <property type="component" value="Chromosome"/>
</dbReference>
<evidence type="ECO:0000313" key="7">
    <source>
        <dbReference type="Proteomes" id="UP000275579"/>
    </source>
</evidence>
<sequence length="308" mass="33970">MAEQLDLNLLRVFDALMDTGSVTAAATRLHLSIPATSRALGRLRRVMNDQILVRAGRGLVPTPFAQRSAAKVKALLDAAAELRVDPAGSDPCSWRRTFAIRVNDGLSPVLAPRLTHRIAAEAPNVRLRFVAQDSKEPDQLRDGSLDLDIGVADPPPPDVRTQTLFSDHFVAVVAAHSELGKAERLTVDDLCTHPHISASRRGFAHGPLDEALQRLGRSRRVVAVVPSFAVAALMALEGDVICLGPQVVTEHLVERQVPLRWHKVPLELPSADVELRWHRRLDDDPASRWLRHYVREAVQPLVAMLNRT</sequence>
<dbReference type="InterPro" id="IPR036388">
    <property type="entry name" value="WH-like_DNA-bd_sf"/>
</dbReference>
<dbReference type="SUPFAM" id="SSF46785">
    <property type="entry name" value="Winged helix' DNA-binding domain"/>
    <property type="match status" value="1"/>
</dbReference>
<reference evidence="6 7" key="1">
    <citation type="submission" date="2018-04" db="EMBL/GenBank/DDBJ databases">
        <title>Complete genome sequences of Streptomyces lydicus strain WYEC and characterization of antagonistic properties of biological control agents.</title>
        <authorList>
            <person name="Mariita R.M."/>
            <person name="Sello J.K."/>
        </authorList>
    </citation>
    <scope>NUCLEOTIDE SEQUENCE [LARGE SCALE GENOMIC DNA]</scope>
    <source>
        <strain evidence="6 7">WYEC 108</strain>
    </source>
</reference>
<dbReference type="RefSeq" id="WP_127154421.1">
    <property type="nucleotide sequence ID" value="NZ_CP029042.1"/>
</dbReference>
<dbReference type="EMBL" id="CP029042">
    <property type="protein sequence ID" value="AZS75693.1"/>
    <property type="molecule type" value="Genomic_DNA"/>
</dbReference>
<feature type="domain" description="HTH lysR-type" evidence="5">
    <location>
        <begin position="5"/>
        <end position="62"/>
    </location>
</feature>
<dbReference type="GO" id="GO:0003677">
    <property type="term" value="F:DNA binding"/>
    <property type="evidence" value="ECO:0007669"/>
    <property type="project" value="UniProtKB-KW"/>
</dbReference>
<keyword evidence="4" id="KW-0804">Transcription</keyword>
<keyword evidence="2" id="KW-0805">Transcription regulation</keyword>
<gene>
    <name evidence="6" type="ORF">DDE74_36645</name>
</gene>
<dbReference type="PROSITE" id="PS50931">
    <property type="entry name" value="HTH_LYSR"/>
    <property type="match status" value="1"/>
</dbReference>